<sequence>MKKLFGYSSNVAMSNYLLSLKLNKTYSIVSWEQIKQRYQEEIYILESLSKDIEIDFNKISHEAIGKILTCVDFLDANQTLSWKDIESTDTIVIFLLSMNLLHINLSCFYPCQFHYLHYFKRMHSLSINVTQYSPVYLNQENIYELDHEEEFVELGSDMIEEMGLEAFPIEEEEYETLSILFDIPLKEIKKIAEDTWGAIAETIDGISPKHKEKISKLLDCYPVKYSYQIDEESLYLYYGEEPLYGPYKFEMLLDLLETIYTQGETTNEDSSNI</sequence>
<dbReference type="Proteomes" id="UP000005259">
    <property type="component" value="Plasmid p02"/>
</dbReference>
<keyword evidence="1" id="KW-0614">Plasmid</keyword>
<proteinExistence type="predicted"/>
<reference evidence="1 2" key="1">
    <citation type="submission" date="2012-08" db="EMBL/GenBank/DDBJ databases">
        <authorList>
            <person name="Doggett N."/>
            <person name="Teshima H."/>
            <person name="Bruce D."/>
            <person name="Detter J.C."/>
            <person name="Johnson S.L."/>
            <person name="Han C."/>
        </authorList>
    </citation>
    <scope>NUCLEOTIDE SEQUENCE [LARGE SCALE GENOMIC DNA]</scope>
    <source>
        <strain evidence="1 2">HD-771</strain>
        <plasmid evidence="1 2">p02</plasmid>
    </source>
</reference>
<gene>
    <name evidence="1" type="ORF">BTG_31753</name>
</gene>
<name>A0A9W3JLP6_BACTU</name>
<dbReference type="RefSeq" id="WP_000732344.1">
    <property type="nucleotide sequence ID" value="NC_018501.1"/>
</dbReference>
<geneLocation type="plasmid" evidence="1 2">
    <name>p02</name>
</geneLocation>
<organism evidence="1 2">
    <name type="scientific">Bacillus thuringiensis HD-771</name>
    <dbReference type="NCBI Taxonomy" id="1218175"/>
    <lineage>
        <taxon>Bacteria</taxon>
        <taxon>Bacillati</taxon>
        <taxon>Bacillota</taxon>
        <taxon>Bacilli</taxon>
        <taxon>Bacillales</taxon>
        <taxon>Bacillaceae</taxon>
        <taxon>Bacillus</taxon>
        <taxon>Bacillus cereus group</taxon>
    </lineage>
</organism>
<evidence type="ECO:0000313" key="2">
    <source>
        <dbReference type="Proteomes" id="UP000005259"/>
    </source>
</evidence>
<protein>
    <submittedName>
        <fullName evidence="1">Uncharacterized protein</fullName>
    </submittedName>
</protein>
<dbReference type="KEGG" id="bti:BTG_31753"/>
<dbReference type="EMBL" id="CP003754">
    <property type="protein sequence ID" value="AFQ19687.1"/>
    <property type="molecule type" value="Genomic_DNA"/>
</dbReference>
<evidence type="ECO:0000313" key="1">
    <source>
        <dbReference type="EMBL" id="AFQ19687.1"/>
    </source>
</evidence>
<accession>A0A9W3JLP6</accession>
<dbReference type="AlphaFoldDB" id="A0A9W3JLP6"/>